<dbReference type="AlphaFoldDB" id="A0A1F8EYC8"/>
<gene>
    <name evidence="1" type="ORF">A2746_00840</name>
</gene>
<dbReference type="Proteomes" id="UP000177419">
    <property type="component" value="Unassembled WGS sequence"/>
</dbReference>
<sequence length="61" mass="7249">MQTCYHFWAFFTTKTIRNTFETLKVFIRAIQQNRLLAGFVVGDEGSQFLSSRFLFFKNFAK</sequence>
<evidence type="ECO:0000313" key="1">
    <source>
        <dbReference type="EMBL" id="OGN05882.1"/>
    </source>
</evidence>
<organism evidence="1 2">
    <name type="scientific">Candidatus Yanofskybacteria bacterium RIFCSPHIGHO2_01_FULL_44_22</name>
    <dbReference type="NCBI Taxonomy" id="1802669"/>
    <lineage>
        <taxon>Bacteria</taxon>
        <taxon>Candidatus Yanofskyibacteriota</taxon>
    </lineage>
</organism>
<protein>
    <submittedName>
        <fullName evidence="1">Uncharacterized protein</fullName>
    </submittedName>
</protein>
<evidence type="ECO:0000313" key="2">
    <source>
        <dbReference type="Proteomes" id="UP000177419"/>
    </source>
</evidence>
<reference evidence="1 2" key="1">
    <citation type="journal article" date="2016" name="Nat. Commun.">
        <title>Thousands of microbial genomes shed light on interconnected biogeochemical processes in an aquifer system.</title>
        <authorList>
            <person name="Anantharaman K."/>
            <person name="Brown C.T."/>
            <person name="Hug L.A."/>
            <person name="Sharon I."/>
            <person name="Castelle C.J."/>
            <person name="Probst A.J."/>
            <person name="Thomas B.C."/>
            <person name="Singh A."/>
            <person name="Wilkins M.J."/>
            <person name="Karaoz U."/>
            <person name="Brodie E.L."/>
            <person name="Williams K.H."/>
            <person name="Hubbard S.S."/>
            <person name="Banfield J.F."/>
        </authorList>
    </citation>
    <scope>NUCLEOTIDE SEQUENCE [LARGE SCALE GENOMIC DNA]</scope>
</reference>
<dbReference type="EMBL" id="MGJJ01000004">
    <property type="protein sequence ID" value="OGN05882.1"/>
    <property type="molecule type" value="Genomic_DNA"/>
</dbReference>
<comment type="caution">
    <text evidence="1">The sequence shown here is derived from an EMBL/GenBank/DDBJ whole genome shotgun (WGS) entry which is preliminary data.</text>
</comment>
<proteinExistence type="predicted"/>
<accession>A0A1F8EYC8</accession>
<name>A0A1F8EYC8_9BACT</name>